<comment type="caution">
    <text evidence="2">The sequence shown here is derived from an EMBL/GenBank/DDBJ whole genome shotgun (WGS) entry which is preliminary data.</text>
</comment>
<protein>
    <recommendedName>
        <fullName evidence="4">Secreted protein</fullName>
    </recommendedName>
</protein>
<feature type="chain" id="PRO_5047221934" description="Secreted protein" evidence="1">
    <location>
        <begin position="21"/>
        <end position="94"/>
    </location>
</feature>
<keyword evidence="1" id="KW-0732">Signal</keyword>
<accession>A0ABV0PWV4</accession>
<evidence type="ECO:0008006" key="4">
    <source>
        <dbReference type="Google" id="ProtNLM"/>
    </source>
</evidence>
<dbReference type="Proteomes" id="UP001476798">
    <property type="component" value="Unassembled WGS sequence"/>
</dbReference>
<feature type="signal peptide" evidence="1">
    <location>
        <begin position="1"/>
        <end position="20"/>
    </location>
</feature>
<sequence length="94" mass="10100">MFAELLCGAVALVLYVNTLGADFCYDDRRAASHRISIAAELFINPSSRVATRGQASGINEQCGFEELLSDGKVPAADTCVCKRLASYENVINTP</sequence>
<name>A0ABV0PWV4_9TELE</name>
<evidence type="ECO:0000256" key="1">
    <source>
        <dbReference type="SAM" id="SignalP"/>
    </source>
</evidence>
<reference evidence="2 3" key="1">
    <citation type="submission" date="2021-06" db="EMBL/GenBank/DDBJ databases">
        <authorList>
            <person name="Palmer J.M."/>
        </authorList>
    </citation>
    <scope>NUCLEOTIDE SEQUENCE [LARGE SCALE GENOMIC DNA]</scope>
    <source>
        <strain evidence="2 3">GA_2019</strain>
        <tissue evidence="2">Muscle</tissue>
    </source>
</reference>
<evidence type="ECO:0000313" key="3">
    <source>
        <dbReference type="Proteomes" id="UP001476798"/>
    </source>
</evidence>
<evidence type="ECO:0000313" key="2">
    <source>
        <dbReference type="EMBL" id="MEQ2187975.1"/>
    </source>
</evidence>
<keyword evidence="3" id="KW-1185">Reference proteome</keyword>
<proteinExistence type="predicted"/>
<dbReference type="EMBL" id="JAHRIO010090552">
    <property type="protein sequence ID" value="MEQ2187975.1"/>
    <property type="molecule type" value="Genomic_DNA"/>
</dbReference>
<organism evidence="2 3">
    <name type="scientific">Goodea atripinnis</name>
    <dbReference type="NCBI Taxonomy" id="208336"/>
    <lineage>
        <taxon>Eukaryota</taxon>
        <taxon>Metazoa</taxon>
        <taxon>Chordata</taxon>
        <taxon>Craniata</taxon>
        <taxon>Vertebrata</taxon>
        <taxon>Euteleostomi</taxon>
        <taxon>Actinopterygii</taxon>
        <taxon>Neopterygii</taxon>
        <taxon>Teleostei</taxon>
        <taxon>Neoteleostei</taxon>
        <taxon>Acanthomorphata</taxon>
        <taxon>Ovalentaria</taxon>
        <taxon>Atherinomorphae</taxon>
        <taxon>Cyprinodontiformes</taxon>
        <taxon>Goodeidae</taxon>
        <taxon>Goodea</taxon>
    </lineage>
</organism>
<gene>
    <name evidence="2" type="ORF">GOODEAATRI_010212</name>
</gene>